<comment type="similarity">
    <text evidence="1">Belongs to the alpha-carbonic anhydrase family.</text>
</comment>
<evidence type="ECO:0000256" key="1">
    <source>
        <dbReference type="ARBA" id="ARBA00010718"/>
    </source>
</evidence>
<gene>
    <name evidence="9" type="ORF">C1645_752799</name>
</gene>
<dbReference type="SMART" id="SM01057">
    <property type="entry name" value="Carb_anhydrase"/>
    <property type="match status" value="1"/>
</dbReference>
<comment type="catalytic activity">
    <reaction evidence="6">
        <text>hydrogencarbonate + H(+) = CO2 + H2O</text>
        <dbReference type="Rhea" id="RHEA:10748"/>
        <dbReference type="ChEBI" id="CHEBI:15377"/>
        <dbReference type="ChEBI" id="CHEBI:15378"/>
        <dbReference type="ChEBI" id="CHEBI:16526"/>
        <dbReference type="ChEBI" id="CHEBI:17544"/>
        <dbReference type="EC" id="4.2.1.1"/>
    </reaction>
</comment>
<dbReference type="PANTHER" id="PTHR18952:SF265">
    <property type="entry name" value="CARBONIC ANHYDRASE"/>
    <property type="match status" value="1"/>
</dbReference>
<dbReference type="OrthoDB" id="429145at2759"/>
<dbReference type="STRING" id="658196.A0A397TL53"/>
<dbReference type="SUPFAM" id="SSF51069">
    <property type="entry name" value="Carbonic anhydrase"/>
    <property type="match status" value="1"/>
</dbReference>
<dbReference type="PANTHER" id="PTHR18952">
    <property type="entry name" value="CARBONIC ANHYDRASE"/>
    <property type="match status" value="1"/>
</dbReference>
<sequence>MKSTLLISVIVFVIFIFSDVNHATEKIEFGYVGVKGPAFWHLLSNNSAICQTGKKQSPIDITSEDLETLAVPPPAKFLDAKMVESTHNGNTVEISSGNEEVPLPAEITIDGELYKLQQFHFHTPSEHRINGRYHDIEQHLVFKSEDEKISVVAVFYDVGDEESAFMTPIIENLPMNVGDKNEIEEIGLSNLLCDIKNITQAYTYSGSLTTPPCTEGVTWYVNKDSLTVSVDQLLGLRKVINFNSRFTQLRECEEGEVHTYKKKRSTLYSRSHFRK</sequence>
<keyword evidence="5" id="KW-0456">Lyase</keyword>
<dbReference type="AlphaFoldDB" id="A0A397TL53"/>
<dbReference type="GO" id="GO:0004089">
    <property type="term" value="F:carbonate dehydratase activity"/>
    <property type="evidence" value="ECO:0007669"/>
    <property type="project" value="UniProtKB-EC"/>
</dbReference>
<keyword evidence="10" id="KW-1185">Reference proteome</keyword>
<comment type="caution">
    <text evidence="9">The sequence shown here is derived from an EMBL/GenBank/DDBJ whole genome shotgun (WGS) entry which is preliminary data.</text>
</comment>
<evidence type="ECO:0000259" key="8">
    <source>
        <dbReference type="PROSITE" id="PS51144"/>
    </source>
</evidence>
<dbReference type="Proteomes" id="UP000265703">
    <property type="component" value="Unassembled WGS sequence"/>
</dbReference>
<feature type="signal peptide" evidence="7">
    <location>
        <begin position="1"/>
        <end position="23"/>
    </location>
</feature>
<protein>
    <recommendedName>
        <fullName evidence="2">carbonic anhydrase</fullName>
        <ecNumber evidence="2">4.2.1.1</ecNumber>
    </recommendedName>
</protein>
<keyword evidence="7" id="KW-0732">Signal</keyword>
<evidence type="ECO:0000313" key="10">
    <source>
        <dbReference type="Proteomes" id="UP000265703"/>
    </source>
</evidence>
<dbReference type="GO" id="GO:0008270">
    <property type="term" value="F:zinc ion binding"/>
    <property type="evidence" value="ECO:0007669"/>
    <property type="project" value="InterPro"/>
</dbReference>
<evidence type="ECO:0000313" key="9">
    <source>
        <dbReference type="EMBL" id="RIA97225.1"/>
    </source>
</evidence>
<dbReference type="InterPro" id="IPR041891">
    <property type="entry name" value="Alpha_CA_prokaryot-like"/>
</dbReference>
<dbReference type="EMBL" id="QKYT01000032">
    <property type="protein sequence ID" value="RIA97225.1"/>
    <property type="molecule type" value="Genomic_DNA"/>
</dbReference>
<evidence type="ECO:0000256" key="3">
    <source>
        <dbReference type="ARBA" id="ARBA00022723"/>
    </source>
</evidence>
<evidence type="ECO:0000256" key="6">
    <source>
        <dbReference type="ARBA" id="ARBA00048348"/>
    </source>
</evidence>
<dbReference type="CDD" id="cd03124">
    <property type="entry name" value="alpha_CA_prokaryotic_like"/>
    <property type="match status" value="1"/>
</dbReference>
<keyword evidence="3" id="KW-0479">Metal-binding</keyword>
<evidence type="ECO:0000256" key="5">
    <source>
        <dbReference type="ARBA" id="ARBA00023239"/>
    </source>
</evidence>
<dbReference type="Pfam" id="PF00194">
    <property type="entry name" value="Carb_anhydrase"/>
    <property type="match status" value="1"/>
</dbReference>
<dbReference type="PROSITE" id="PS51144">
    <property type="entry name" value="ALPHA_CA_2"/>
    <property type="match status" value="1"/>
</dbReference>
<reference evidence="9 10" key="1">
    <citation type="submission" date="2018-06" db="EMBL/GenBank/DDBJ databases">
        <title>Comparative genomics reveals the genomic features of Rhizophagus irregularis, R. cerebriforme, R. diaphanum and Gigaspora rosea, and their symbiotic lifestyle signature.</title>
        <authorList>
            <person name="Morin E."/>
            <person name="San Clemente H."/>
            <person name="Chen E.C.H."/>
            <person name="De La Providencia I."/>
            <person name="Hainaut M."/>
            <person name="Kuo A."/>
            <person name="Kohler A."/>
            <person name="Murat C."/>
            <person name="Tang N."/>
            <person name="Roy S."/>
            <person name="Loubradou J."/>
            <person name="Henrissat B."/>
            <person name="Grigoriev I.V."/>
            <person name="Corradi N."/>
            <person name="Roux C."/>
            <person name="Martin F.M."/>
        </authorList>
    </citation>
    <scope>NUCLEOTIDE SEQUENCE [LARGE SCALE GENOMIC DNA]</scope>
    <source>
        <strain evidence="9 10">DAOM 227022</strain>
    </source>
</reference>
<proteinExistence type="inferred from homology"/>
<keyword evidence="4" id="KW-0862">Zinc</keyword>
<evidence type="ECO:0000256" key="2">
    <source>
        <dbReference type="ARBA" id="ARBA00012925"/>
    </source>
</evidence>
<accession>A0A397TL53</accession>
<dbReference type="InterPro" id="IPR036398">
    <property type="entry name" value="CA_dom_sf"/>
</dbReference>
<dbReference type="InterPro" id="IPR023561">
    <property type="entry name" value="Carbonic_anhydrase_a-class"/>
</dbReference>
<feature type="domain" description="Alpha-carbonic anhydrase" evidence="8">
    <location>
        <begin position="27"/>
        <end position="275"/>
    </location>
</feature>
<name>A0A397TL53_9GLOM</name>
<organism evidence="9 10">
    <name type="scientific">Glomus cerebriforme</name>
    <dbReference type="NCBI Taxonomy" id="658196"/>
    <lineage>
        <taxon>Eukaryota</taxon>
        <taxon>Fungi</taxon>
        <taxon>Fungi incertae sedis</taxon>
        <taxon>Mucoromycota</taxon>
        <taxon>Glomeromycotina</taxon>
        <taxon>Glomeromycetes</taxon>
        <taxon>Glomerales</taxon>
        <taxon>Glomeraceae</taxon>
        <taxon>Glomus</taxon>
    </lineage>
</organism>
<evidence type="ECO:0000256" key="4">
    <source>
        <dbReference type="ARBA" id="ARBA00022833"/>
    </source>
</evidence>
<dbReference type="Gene3D" id="3.10.200.10">
    <property type="entry name" value="Alpha carbonic anhydrase"/>
    <property type="match status" value="1"/>
</dbReference>
<feature type="chain" id="PRO_5017349254" description="carbonic anhydrase" evidence="7">
    <location>
        <begin position="24"/>
        <end position="275"/>
    </location>
</feature>
<dbReference type="InterPro" id="IPR001148">
    <property type="entry name" value="CA_dom"/>
</dbReference>
<dbReference type="EC" id="4.2.1.1" evidence="2"/>
<evidence type="ECO:0000256" key="7">
    <source>
        <dbReference type="SAM" id="SignalP"/>
    </source>
</evidence>